<dbReference type="RefSeq" id="WP_161717822.1">
    <property type="nucleotide sequence ID" value="NZ_JAAAPO010000003.1"/>
</dbReference>
<proteinExistence type="predicted"/>
<reference evidence="2" key="1">
    <citation type="submission" date="2020-01" db="EMBL/GenBank/DDBJ databases">
        <title>Sphingomonas sp. strain CSW-10.</title>
        <authorList>
            <person name="Chen W.-M."/>
        </authorList>
    </citation>
    <scope>NUCLEOTIDE SEQUENCE [LARGE SCALE GENOMIC DNA]</scope>
    <source>
        <strain evidence="2">FSY-8</strain>
    </source>
</reference>
<gene>
    <name evidence="1" type="ORF">GTZ99_08180</name>
</gene>
<keyword evidence="2" id="KW-1185">Reference proteome</keyword>
<evidence type="ECO:0000313" key="2">
    <source>
        <dbReference type="Proteomes" id="UP000753724"/>
    </source>
</evidence>
<name>A0ABW9XDG6_9SPHN</name>
<sequence length="70" mass="8454">MFGFLMCLLSKHSPNRRKVWVGKEGRYLGRCHRCGAAIKRLDRENWVRDWSRLFSNDREARKRQKTDNTD</sequence>
<comment type="caution">
    <text evidence="1">The sequence shown here is derived from an EMBL/GenBank/DDBJ whole genome shotgun (WGS) entry which is preliminary data.</text>
</comment>
<organism evidence="1 2">
    <name type="scientific">Novosphingobium ovatum</name>
    <dbReference type="NCBI Taxonomy" id="1908523"/>
    <lineage>
        <taxon>Bacteria</taxon>
        <taxon>Pseudomonadati</taxon>
        <taxon>Pseudomonadota</taxon>
        <taxon>Alphaproteobacteria</taxon>
        <taxon>Sphingomonadales</taxon>
        <taxon>Sphingomonadaceae</taxon>
        <taxon>Novosphingobium</taxon>
    </lineage>
</organism>
<protein>
    <submittedName>
        <fullName evidence="1">Uncharacterized protein</fullName>
    </submittedName>
</protein>
<accession>A0ABW9XDG6</accession>
<dbReference type="Proteomes" id="UP000753724">
    <property type="component" value="Unassembled WGS sequence"/>
</dbReference>
<dbReference type="EMBL" id="JAAAPO010000003">
    <property type="protein sequence ID" value="NBC36532.1"/>
    <property type="molecule type" value="Genomic_DNA"/>
</dbReference>
<evidence type="ECO:0000313" key="1">
    <source>
        <dbReference type="EMBL" id="NBC36532.1"/>
    </source>
</evidence>